<feature type="region of interest" description="Disordered" evidence="9">
    <location>
        <begin position="135"/>
        <end position="164"/>
    </location>
</feature>
<dbReference type="EC" id="3.4.19.12" evidence="8"/>
<evidence type="ECO:0000256" key="8">
    <source>
        <dbReference type="RuleBase" id="RU361215"/>
    </source>
</evidence>
<dbReference type="PANTHER" id="PTHR10589">
    <property type="entry name" value="UBIQUITIN CARBOXYL-TERMINAL HYDROLASE"/>
    <property type="match status" value="1"/>
</dbReference>
<dbReference type="CDD" id="cd09616">
    <property type="entry name" value="Peptidase_C12_UCH_L1_L3"/>
    <property type="match status" value="1"/>
</dbReference>
<feature type="domain" description="UCH catalytic" evidence="10">
    <location>
        <begin position="4"/>
        <end position="231"/>
    </location>
</feature>
<comment type="similarity">
    <text evidence="2 7 8">Belongs to the peptidase C12 family.</text>
</comment>
<dbReference type="Proteomes" id="UP000815325">
    <property type="component" value="Unassembled WGS sequence"/>
</dbReference>
<sequence>MGKKWVPLESNPEVMNEYCAKLGLNPSKHAFHDVFGLDEELLAMVPKPVHAVILCYPITPETEAAAKQEDEQQAAQPQPKSELYYSKQTVSNACGTMAILHAVGNNMDECKPAEGSFLDQFFKATQSLNPEERAKFIEDPPSDGPNIESAHQSAAASGQSAAPSENEEVMLHFVTFIHKDGHLWQLDGRRRAPVCHGPTTQDKLLESSAQIVKQFAEKSQSISFNVVALGPAAE</sequence>
<feature type="site" description="Transition state stabilizer" evidence="7">
    <location>
        <position position="88"/>
    </location>
</feature>
<evidence type="ECO:0000259" key="10">
    <source>
        <dbReference type="PROSITE" id="PS52048"/>
    </source>
</evidence>
<name>A0ABQ7GSX7_DUNSA</name>
<evidence type="ECO:0000313" key="11">
    <source>
        <dbReference type="EMBL" id="KAF5837710.1"/>
    </source>
</evidence>
<feature type="active site" description="Proton donor" evidence="7">
    <location>
        <position position="172"/>
    </location>
</feature>
<evidence type="ECO:0000256" key="2">
    <source>
        <dbReference type="ARBA" id="ARBA00009326"/>
    </source>
</evidence>
<dbReference type="Gene3D" id="3.40.532.10">
    <property type="entry name" value="Peptidase C12, ubiquitin carboxyl-terminal hydrolase"/>
    <property type="match status" value="1"/>
</dbReference>
<reference evidence="11" key="1">
    <citation type="submission" date="2017-08" db="EMBL/GenBank/DDBJ databases">
        <authorList>
            <person name="Polle J.E."/>
            <person name="Barry K."/>
            <person name="Cushman J."/>
            <person name="Schmutz J."/>
            <person name="Tran D."/>
            <person name="Hathwaick L.T."/>
            <person name="Yim W.C."/>
            <person name="Jenkins J."/>
            <person name="Mckie-Krisberg Z.M."/>
            <person name="Prochnik S."/>
            <person name="Lindquist E."/>
            <person name="Dockter R.B."/>
            <person name="Adam C."/>
            <person name="Molina H."/>
            <person name="Bunkerborg J."/>
            <person name="Jin E."/>
            <person name="Buchheim M."/>
            <person name="Magnuson J."/>
        </authorList>
    </citation>
    <scope>NUCLEOTIDE SEQUENCE</scope>
    <source>
        <strain evidence="11">CCAP 19/18</strain>
    </source>
</reference>
<organism evidence="11 12">
    <name type="scientific">Dunaliella salina</name>
    <name type="common">Green alga</name>
    <name type="synonym">Protococcus salinus</name>
    <dbReference type="NCBI Taxonomy" id="3046"/>
    <lineage>
        <taxon>Eukaryota</taxon>
        <taxon>Viridiplantae</taxon>
        <taxon>Chlorophyta</taxon>
        <taxon>core chlorophytes</taxon>
        <taxon>Chlorophyceae</taxon>
        <taxon>CS clade</taxon>
        <taxon>Chlamydomonadales</taxon>
        <taxon>Dunaliellaceae</taxon>
        <taxon>Dunaliella</taxon>
    </lineage>
</organism>
<evidence type="ECO:0000256" key="6">
    <source>
        <dbReference type="ARBA" id="ARBA00022807"/>
    </source>
</evidence>
<keyword evidence="3 7" id="KW-0645">Protease</keyword>
<dbReference type="PANTHER" id="PTHR10589:SF17">
    <property type="entry name" value="UBIQUITIN CARBOXYL-TERMINAL HYDROLASE"/>
    <property type="match status" value="1"/>
</dbReference>
<feature type="compositionally biased region" description="Low complexity" evidence="9">
    <location>
        <begin position="149"/>
        <end position="164"/>
    </location>
</feature>
<evidence type="ECO:0000256" key="9">
    <source>
        <dbReference type="SAM" id="MobiDB-lite"/>
    </source>
</evidence>
<dbReference type="PRINTS" id="PR00707">
    <property type="entry name" value="UBCTHYDRLASE"/>
</dbReference>
<dbReference type="PROSITE" id="PS52048">
    <property type="entry name" value="UCH_DOMAIN"/>
    <property type="match status" value="1"/>
</dbReference>
<keyword evidence="6 7" id="KW-0788">Thiol protease</keyword>
<evidence type="ECO:0000256" key="4">
    <source>
        <dbReference type="ARBA" id="ARBA00022786"/>
    </source>
</evidence>
<dbReference type="InterPro" id="IPR001578">
    <property type="entry name" value="Peptidase_C12_UCH"/>
</dbReference>
<comment type="catalytic activity">
    <reaction evidence="1 7 8">
        <text>Thiol-dependent hydrolysis of ester, thioester, amide, peptide and isopeptide bonds formed by the C-terminal Gly of ubiquitin (a 76-residue protein attached to proteins as an intracellular targeting signal).</text>
        <dbReference type="EC" id="3.4.19.12"/>
    </reaction>
</comment>
<keyword evidence="12" id="KW-1185">Reference proteome</keyword>
<keyword evidence="4 7" id="KW-0833">Ubl conjugation pathway</keyword>
<dbReference type="InterPro" id="IPR036959">
    <property type="entry name" value="Peptidase_C12_UCH_sf"/>
</dbReference>
<proteinExistence type="inferred from homology"/>
<keyword evidence="5 7" id="KW-0378">Hydrolase</keyword>
<dbReference type="Pfam" id="PF01088">
    <property type="entry name" value="Peptidase_C12"/>
    <property type="match status" value="1"/>
</dbReference>
<accession>A0ABQ7GSX7</accession>
<dbReference type="EMBL" id="MU069606">
    <property type="protein sequence ID" value="KAF5837710.1"/>
    <property type="molecule type" value="Genomic_DNA"/>
</dbReference>
<dbReference type="GO" id="GO:0016787">
    <property type="term" value="F:hydrolase activity"/>
    <property type="evidence" value="ECO:0007669"/>
    <property type="project" value="UniProtKB-KW"/>
</dbReference>
<gene>
    <name evidence="11" type="ORF">DUNSADRAFT_4020</name>
</gene>
<feature type="active site" description="Nucleophile" evidence="7">
    <location>
        <position position="94"/>
    </location>
</feature>
<feature type="site" description="Important for enzyme activity" evidence="7">
    <location>
        <position position="187"/>
    </location>
</feature>
<evidence type="ECO:0000256" key="7">
    <source>
        <dbReference type="PROSITE-ProRule" id="PRU01393"/>
    </source>
</evidence>
<protein>
    <recommendedName>
        <fullName evidence="8">Ubiquitin carboxyl-terminal hydrolase</fullName>
        <ecNumber evidence="8">3.4.19.12</ecNumber>
    </recommendedName>
</protein>
<dbReference type="InterPro" id="IPR038765">
    <property type="entry name" value="Papain-like_cys_pep_sf"/>
</dbReference>
<evidence type="ECO:0000313" key="12">
    <source>
        <dbReference type="Proteomes" id="UP000815325"/>
    </source>
</evidence>
<dbReference type="SUPFAM" id="SSF54001">
    <property type="entry name" value="Cysteine proteinases"/>
    <property type="match status" value="1"/>
</dbReference>
<evidence type="ECO:0000256" key="5">
    <source>
        <dbReference type="ARBA" id="ARBA00022801"/>
    </source>
</evidence>
<evidence type="ECO:0000256" key="3">
    <source>
        <dbReference type="ARBA" id="ARBA00022670"/>
    </source>
</evidence>
<comment type="caution">
    <text evidence="11">The sequence shown here is derived from an EMBL/GenBank/DDBJ whole genome shotgun (WGS) entry which is preliminary data.</text>
</comment>
<evidence type="ECO:0000256" key="1">
    <source>
        <dbReference type="ARBA" id="ARBA00000707"/>
    </source>
</evidence>